<dbReference type="Proteomes" id="UP000236520">
    <property type="component" value="Unassembled WGS sequence"/>
</dbReference>
<gene>
    <name evidence="2" type="ORF">SMF913_26882</name>
</gene>
<evidence type="ECO:0000313" key="3">
    <source>
        <dbReference type="Proteomes" id="UP000236520"/>
    </source>
</evidence>
<proteinExistence type="predicted"/>
<name>A0A2J7YTR6_STRMQ</name>
<feature type="region of interest" description="Disordered" evidence="1">
    <location>
        <begin position="98"/>
        <end position="117"/>
    </location>
</feature>
<protein>
    <submittedName>
        <fullName evidence="2">Uncharacterized protein</fullName>
    </submittedName>
</protein>
<sequence>MSGLTVSHRLLQAALGAAIGIAVNALVLPPVHLRDVRENLGGLAHGAREALAHMAEGLVHEDWSEETAADWRRLSDRLQQRLESLRSARLWSHESLRLNPGLPRRSHGKPLPLPAESEDQRWGAIVAQIGGVTTTMTDIADERARRLRRHHRRSRHPADPGSEHLASPRAGHLAAARIHERSGTIGVGPLPFGPGRRAELVVVHGGVVEQAPDPRVRPRWYVHFRVPDVTAAVPAARPGRGSARWHACPLPRQGLREPARARVRSVRHPRWLREGIR</sequence>
<accession>A0A2J7YTR6</accession>
<keyword evidence="3" id="KW-1185">Reference proteome</keyword>
<organism evidence="2 3">
    <name type="scientific">Streptomyces malaysiensis</name>
    <dbReference type="NCBI Taxonomy" id="92644"/>
    <lineage>
        <taxon>Bacteria</taxon>
        <taxon>Bacillati</taxon>
        <taxon>Actinomycetota</taxon>
        <taxon>Actinomycetes</taxon>
        <taxon>Kitasatosporales</taxon>
        <taxon>Streptomycetaceae</taxon>
        <taxon>Streptomyces</taxon>
        <taxon>Streptomyces violaceusniger group</taxon>
    </lineage>
</organism>
<dbReference type="EMBL" id="LJIW01000002">
    <property type="protein sequence ID" value="PNG91417.1"/>
    <property type="molecule type" value="Genomic_DNA"/>
</dbReference>
<feature type="region of interest" description="Disordered" evidence="1">
    <location>
        <begin position="148"/>
        <end position="167"/>
    </location>
</feature>
<reference evidence="2 3" key="1">
    <citation type="submission" date="2015-09" db="EMBL/GenBank/DDBJ databases">
        <title>Genome sequence, genome mining and natural product profiling of a biocontrol bacterium Streptomyces malaysiensis F913.</title>
        <authorList>
            <person name="Xu Y."/>
            <person name="Wei J."/>
            <person name="Xie J."/>
            <person name="Li T."/>
            <person name="Zhou Z."/>
        </authorList>
    </citation>
    <scope>NUCLEOTIDE SEQUENCE [LARGE SCALE GENOMIC DNA]</scope>
    <source>
        <strain evidence="2 3">F913</strain>
    </source>
</reference>
<dbReference type="AlphaFoldDB" id="A0A2J7YTR6"/>
<evidence type="ECO:0000256" key="1">
    <source>
        <dbReference type="SAM" id="MobiDB-lite"/>
    </source>
</evidence>
<evidence type="ECO:0000313" key="2">
    <source>
        <dbReference type="EMBL" id="PNG91417.1"/>
    </source>
</evidence>
<comment type="caution">
    <text evidence="2">The sequence shown here is derived from an EMBL/GenBank/DDBJ whole genome shotgun (WGS) entry which is preliminary data.</text>
</comment>
<dbReference type="RefSeq" id="WP_180990850.1">
    <property type="nucleotide sequence ID" value="NZ_LJIW01000002.1"/>
</dbReference>